<dbReference type="InterPro" id="IPR006427">
    <property type="entry name" value="Portal_HK97"/>
</dbReference>
<dbReference type="Pfam" id="PF04860">
    <property type="entry name" value="Phage_portal"/>
    <property type="match status" value="1"/>
</dbReference>
<gene>
    <name evidence="1" type="ORF">MNBD_ALPHA06-755</name>
</gene>
<accession>A0A3B0SYK1</accession>
<protein>
    <submittedName>
        <fullName evidence="1">Gene Transfer Agent portal protein</fullName>
    </submittedName>
</protein>
<name>A0A3B0SYK1_9ZZZZ</name>
<evidence type="ECO:0000313" key="1">
    <source>
        <dbReference type="EMBL" id="VAV99835.1"/>
    </source>
</evidence>
<dbReference type="NCBIfam" id="TIGR01537">
    <property type="entry name" value="portal_HK97"/>
    <property type="match status" value="1"/>
</dbReference>
<reference evidence="1" key="1">
    <citation type="submission" date="2018-06" db="EMBL/GenBank/DDBJ databases">
        <authorList>
            <person name="Zhirakovskaya E."/>
        </authorList>
    </citation>
    <scope>NUCLEOTIDE SEQUENCE</scope>
</reference>
<proteinExistence type="predicted"/>
<dbReference type="EMBL" id="UOEE01000280">
    <property type="protein sequence ID" value="VAV99835.1"/>
    <property type="molecule type" value="Genomic_DNA"/>
</dbReference>
<dbReference type="InterPro" id="IPR006944">
    <property type="entry name" value="Phage/GTA_portal"/>
</dbReference>
<organism evidence="1">
    <name type="scientific">hydrothermal vent metagenome</name>
    <dbReference type="NCBI Taxonomy" id="652676"/>
    <lineage>
        <taxon>unclassified sequences</taxon>
        <taxon>metagenomes</taxon>
        <taxon>ecological metagenomes</taxon>
    </lineage>
</organism>
<sequence length="386" mass="43151">MFGIKRKKSTNPTEQKAQSVRHLISYQAAAGAVWTPRNYQALAREGYMRNAVVYRCVRMICEAAASVPMDCVTEPVFSLLHKPNMEQSGTEFFEALYGHLLLAGNGYLEMVDAGDDLHELHVLRPDRVQVLVDKTGRPSGWEYTVAGRKIKMPRDLVQGRNPVLHIKLFHPDNDHYGLSPLEAAACAVDIHNAGAAWNKAMLDNAARPSGALVFQSKAGEQMSQEQFERLKQELENTHQGASNAGRPLLLEGGLDWRPMALSPTDMDFLDSRNASAREIALAFGVPPMLLGIPGDNTYANYREANRAFWRQTVLPLSQKTAQALQSWLQAWFGQQVSIRACQKEVPALAEDQSMLWKRVNDAGFLSDEEKRELVGLPSKTNQRRPR</sequence>
<dbReference type="AlphaFoldDB" id="A0A3B0SYK1"/>